<dbReference type="RefSeq" id="WP_142706141.1">
    <property type="nucleotide sequence ID" value="NZ_VIRS01000013.1"/>
</dbReference>
<keyword evidence="2" id="KW-0808">Transferase</keyword>
<dbReference type="EMBL" id="VIRS01000013">
    <property type="protein sequence ID" value="TQS43443.1"/>
    <property type="molecule type" value="Genomic_DNA"/>
</dbReference>
<evidence type="ECO:0000313" key="3">
    <source>
        <dbReference type="Proteomes" id="UP000317982"/>
    </source>
</evidence>
<comment type="caution">
    <text evidence="2">The sequence shown here is derived from an EMBL/GenBank/DDBJ whole genome shotgun (WGS) entry which is preliminary data.</text>
</comment>
<sequence>MTEAASRATDRAPVDLRTDVPHPARVYDYLLGGKDNFPADRTAAEHGRSSNPASDVAPGANRDWLRRAVTYLTAEQGIRQFLDIGTGLPTAPNVHEVAQGIDPGARVVYTDHDPIVLAHARALLASNPSGVTDYLDADLRDPERIIEAAKRTLDFDQPVALLLVAILHFIGDADEPHRIVGQLLDALPSGSYLALSHLTGDFLPEQWKKVEEIYAARGVTMQVRPKPVIESFFDGLELVDPGVTLVHRWHPDDQDRFADRSDELVSVYGAVARKP</sequence>
<feature type="region of interest" description="Disordered" evidence="1">
    <location>
        <begin position="38"/>
        <end position="59"/>
    </location>
</feature>
<dbReference type="Gene3D" id="3.40.50.150">
    <property type="entry name" value="Vaccinia Virus protein VP39"/>
    <property type="match status" value="1"/>
</dbReference>
<dbReference type="InterPro" id="IPR006764">
    <property type="entry name" value="SAM_dep_MeTrfase_SAV2177_type"/>
</dbReference>
<dbReference type="PIRSF" id="PIRSF017393">
    <property type="entry name" value="MTase_SAV2177"/>
    <property type="match status" value="1"/>
</dbReference>
<organism evidence="2 3">
    <name type="scientific">Cryptosporangium phraense</name>
    <dbReference type="NCBI Taxonomy" id="2593070"/>
    <lineage>
        <taxon>Bacteria</taxon>
        <taxon>Bacillati</taxon>
        <taxon>Actinomycetota</taxon>
        <taxon>Actinomycetes</taxon>
        <taxon>Cryptosporangiales</taxon>
        <taxon>Cryptosporangiaceae</taxon>
        <taxon>Cryptosporangium</taxon>
    </lineage>
</organism>
<dbReference type="Proteomes" id="UP000317982">
    <property type="component" value="Unassembled WGS sequence"/>
</dbReference>
<dbReference type="GO" id="GO:0032259">
    <property type="term" value="P:methylation"/>
    <property type="evidence" value="ECO:0007669"/>
    <property type="project" value="UniProtKB-KW"/>
</dbReference>
<dbReference type="OrthoDB" id="4134439at2"/>
<evidence type="ECO:0000313" key="2">
    <source>
        <dbReference type="EMBL" id="TQS43443.1"/>
    </source>
</evidence>
<dbReference type="GO" id="GO:0008168">
    <property type="term" value="F:methyltransferase activity"/>
    <property type="evidence" value="ECO:0007669"/>
    <property type="project" value="UniProtKB-KW"/>
</dbReference>
<keyword evidence="3" id="KW-1185">Reference proteome</keyword>
<accession>A0A545AQ80</accession>
<dbReference type="InterPro" id="IPR029063">
    <property type="entry name" value="SAM-dependent_MTases_sf"/>
</dbReference>
<evidence type="ECO:0000256" key="1">
    <source>
        <dbReference type="SAM" id="MobiDB-lite"/>
    </source>
</evidence>
<keyword evidence="2" id="KW-0489">Methyltransferase</keyword>
<dbReference type="InParanoid" id="A0A545AQ80"/>
<protein>
    <submittedName>
        <fullName evidence="2">SAM-dependent methyltransferase</fullName>
    </submittedName>
</protein>
<dbReference type="AlphaFoldDB" id="A0A545AQ80"/>
<name>A0A545AQ80_9ACTN</name>
<dbReference type="SUPFAM" id="SSF53335">
    <property type="entry name" value="S-adenosyl-L-methionine-dependent methyltransferases"/>
    <property type="match status" value="1"/>
</dbReference>
<dbReference type="Pfam" id="PF04672">
    <property type="entry name" value="Methyltransf_19"/>
    <property type="match status" value="1"/>
</dbReference>
<gene>
    <name evidence="2" type="ORF">FL583_19625</name>
</gene>
<reference evidence="2 3" key="1">
    <citation type="submission" date="2019-07" db="EMBL/GenBank/DDBJ databases">
        <title>Cryptosporangium phraense sp. nov., isolated from plant litter.</title>
        <authorList>
            <person name="Suriyachadkun C."/>
        </authorList>
    </citation>
    <scope>NUCLEOTIDE SEQUENCE [LARGE SCALE GENOMIC DNA]</scope>
    <source>
        <strain evidence="2 3">A-T 5661</strain>
    </source>
</reference>
<proteinExistence type="predicted"/>